<evidence type="ECO:0000313" key="4">
    <source>
        <dbReference type="Proteomes" id="UP000315711"/>
    </source>
</evidence>
<dbReference type="InterPro" id="IPR009097">
    <property type="entry name" value="Cyclic_Pdiesterase"/>
</dbReference>
<comment type="catalytic activity">
    <reaction evidence="2">
        <text>a 3'-end 2',3'-cyclophospho-ribonucleotide-RNA + H2O = a 3'-end 2'-phospho-ribonucleotide-RNA + H(+)</text>
        <dbReference type="Rhea" id="RHEA:11828"/>
        <dbReference type="Rhea" id="RHEA-COMP:10464"/>
        <dbReference type="Rhea" id="RHEA-COMP:17353"/>
        <dbReference type="ChEBI" id="CHEBI:15377"/>
        <dbReference type="ChEBI" id="CHEBI:15378"/>
        <dbReference type="ChEBI" id="CHEBI:83064"/>
        <dbReference type="ChEBI" id="CHEBI:173113"/>
        <dbReference type="EC" id="3.1.4.58"/>
    </reaction>
</comment>
<dbReference type="GO" id="GO:0004113">
    <property type="term" value="F:2',3'-cyclic-nucleotide 3'-phosphodiesterase activity"/>
    <property type="evidence" value="ECO:0007669"/>
    <property type="project" value="InterPro"/>
</dbReference>
<dbReference type="EMBL" id="VLKZ01000004">
    <property type="protein sequence ID" value="TWI56911.1"/>
    <property type="molecule type" value="Genomic_DNA"/>
</dbReference>
<dbReference type="AlphaFoldDB" id="A0A562QJK0"/>
<dbReference type="SUPFAM" id="SSF55144">
    <property type="entry name" value="LigT-like"/>
    <property type="match status" value="1"/>
</dbReference>
<dbReference type="HAMAP" id="MF_01940">
    <property type="entry name" value="RNA_CPDase"/>
    <property type="match status" value="1"/>
</dbReference>
<dbReference type="Gene3D" id="3.90.1140.10">
    <property type="entry name" value="Cyclic phosphodiesterase"/>
    <property type="match status" value="1"/>
</dbReference>
<evidence type="ECO:0000313" key="3">
    <source>
        <dbReference type="EMBL" id="TWI56911.1"/>
    </source>
</evidence>
<dbReference type="Pfam" id="PF13563">
    <property type="entry name" value="2_5_RNA_ligase2"/>
    <property type="match status" value="1"/>
</dbReference>
<gene>
    <name evidence="3" type="ORF">IQ10_01603</name>
</gene>
<accession>A0A562QJK0</accession>
<comment type="caution">
    <text evidence="3">The sequence shown here is derived from an EMBL/GenBank/DDBJ whole genome shotgun (WGS) entry which is preliminary data.</text>
</comment>
<sequence length="185" mass="21977">MKAHYFLAIPVPRQVQSELIREARENEKLPFKRWVHPDDLHLTLIFLGDCTHYQLAQIKEKLENPIGNWMSFPIELSTYGIFGHQLQPRVFWMGVKDQPKLHAYREKVFQMCQEIGFSLDPRPFAPHITLARKWAGEKDYVETLFDHRSLSQITWQVNEIVLYETQFNVEPKYKVVETFRFGGEQ</sequence>
<dbReference type="InterPro" id="IPR004175">
    <property type="entry name" value="RNA_CPDase"/>
</dbReference>
<comment type="similarity">
    <text evidence="2">Belongs to the 2H phosphoesterase superfamily. ThpR family.</text>
</comment>
<evidence type="ECO:0000256" key="1">
    <source>
        <dbReference type="ARBA" id="ARBA00022801"/>
    </source>
</evidence>
<dbReference type="EC" id="3.1.4.58" evidence="2"/>
<dbReference type="PANTHER" id="PTHR35561:SF1">
    <property type="entry name" value="RNA 2',3'-CYCLIC PHOSPHODIESTERASE"/>
    <property type="match status" value="1"/>
</dbReference>
<dbReference type="PANTHER" id="PTHR35561">
    <property type="entry name" value="RNA 2',3'-CYCLIC PHOSPHODIESTERASE"/>
    <property type="match status" value="1"/>
</dbReference>
<proteinExistence type="inferred from homology"/>
<dbReference type="Proteomes" id="UP000315711">
    <property type="component" value="Unassembled WGS sequence"/>
</dbReference>
<evidence type="ECO:0000256" key="2">
    <source>
        <dbReference type="HAMAP-Rule" id="MF_01940"/>
    </source>
</evidence>
<feature type="active site" description="Proton acceptor" evidence="2">
    <location>
        <position position="127"/>
    </location>
</feature>
<keyword evidence="4" id="KW-1185">Reference proteome</keyword>
<dbReference type="OrthoDB" id="9789350at2"/>
<dbReference type="NCBIfam" id="TIGR02258">
    <property type="entry name" value="2_5_ligase"/>
    <property type="match status" value="1"/>
</dbReference>
<keyword evidence="3" id="KW-0436">Ligase</keyword>
<dbReference type="GO" id="GO:0008664">
    <property type="term" value="F:RNA 2',3'-cyclic 3'-phosphodiesterase activity"/>
    <property type="evidence" value="ECO:0007669"/>
    <property type="project" value="UniProtKB-EC"/>
</dbReference>
<comment type="function">
    <text evidence="2">Hydrolyzes RNA 2',3'-cyclic phosphodiester to an RNA 2'-phosphomonoester.</text>
</comment>
<dbReference type="RefSeq" id="WP_144449942.1">
    <property type="nucleotide sequence ID" value="NZ_VLKZ01000004.1"/>
</dbReference>
<organism evidence="3 4">
    <name type="scientific">Halalkalibacter nanhaiisediminis</name>
    <dbReference type="NCBI Taxonomy" id="688079"/>
    <lineage>
        <taxon>Bacteria</taxon>
        <taxon>Bacillati</taxon>
        <taxon>Bacillota</taxon>
        <taxon>Bacilli</taxon>
        <taxon>Bacillales</taxon>
        <taxon>Bacillaceae</taxon>
        <taxon>Halalkalibacter</taxon>
    </lineage>
</organism>
<keyword evidence="1 2" id="KW-0378">Hydrolase</keyword>
<feature type="short sequence motif" description="HXTX 2" evidence="2">
    <location>
        <begin position="127"/>
        <end position="130"/>
    </location>
</feature>
<protein>
    <recommendedName>
        <fullName evidence="2">RNA 2',3'-cyclic phosphodiesterase</fullName>
        <shortName evidence="2">RNA 2',3'-CPDase</shortName>
        <ecNumber evidence="2">3.1.4.58</ecNumber>
    </recommendedName>
</protein>
<name>A0A562QJK0_9BACI</name>
<reference evidence="3 4" key="1">
    <citation type="journal article" date="2015" name="Stand. Genomic Sci.">
        <title>Genomic Encyclopedia of Bacterial and Archaeal Type Strains, Phase III: the genomes of soil and plant-associated and newly described type strains.</title>
        <authorList>
            <person name="Whitman W.B."/>
            <person name="Woyke T."/>
            <person name="Klenk H.P."/>
            <person name="Zhou Y."/>
            <person name="Lilburn T.G."/>
            <person name="Beck B.J."/>
            <person name="De Vos P."/>
            <person name="Vandamme P."/>
            <person name="Eisen J.A."/>
            <person name="Garrity G."/>
            <person name="Hugenholtz P."/>
            <person name="Kyrpides N.C."/>
        </authorList>
    </citation>
    <scope>NUCLEOTIDE SEQUENCE [LARGE SCALE GENOMIC DNA]</scope>
    <source>
        <strain evidence="3 4">CGMCC 1.10116</strain>
    </source>
</reference>
<feature type="active site" description="Proton donor" evidence="2">
    <location>
        <position position="41"/>
    </location>
</feature>
<feature type="short sequence motif" description="HXTX 1" evidence="2">
    <location>
        <begin position="41"/>
        <end position="44"/>
    </location>
</feature>
<dbReference type="GO" id="GO:0016874">
    <property type="term" value="F:ligase activity"/>
    <property type="evidence" value="ECO:0007669"/>
    <property type="project" value="UniProtKB-KW"/>
</dbReference>